<dbReference type="Proteomes" id="UP000222851">
    <property type="component" value="Unassembled WGS sequence"/>
</dbReference>
<dbReference type="GO" id="GO:0120147">
    <property type="term" value="F:formylglycine-generating oxidase activity"/>
    <property type="evidence" value="ECO:0007669"/>
    <property type="project" value="TreeGrafter"/>
</dbReference>
<dbReference type="PANTHER" id="PTHR23150">
    <property type="entry name" value="SULFATASE MODIFYING FACTOR 1, 2"/>
    <property type="match status" value="1"/>
</dbReference>
<name>A0A2B0WMV5_BACAN</name>
<proteinExistence type="predicted"/>
<evidence type="ECO:0000313" key="3">
    <source>
        <dbReference type="Proteomes" id="UP000222851"/>
    </source>
</evidence>
<reference evidence="2 3" key="1">
    <citation type="submission" date="2017-09" db="EMBL/GenBank/DDBJ databases">
        <title>Large-scale bioinformatics analysis of Bacillus genomes uncovers conserved roles of natural products in bacterial physiology.</title>
        <authorList>
            <consortium name="Agbiome Team Llc"/>
            <person name="Bleich R.M."/>
            <person name="Grubbs K.J."/>
            <person name="Santa Maria K.C."/>
            <person name="Allen S.E."/>
            <person name="Farag S."/>
            <person name="Shank E.A."/>
            <person name="Bowers A."/>
        </authorList>
    </citation>
    <scope>NUCLEOTIDE SEQUENCE [LARGE SCALE GENOMIC DNA]</scope>
    <source>
        <strain evidence="2 3">AFS081271</strain>
    </source>
</reference>
<dbReference type="EMBL" id="NUXH01000131">
    <property type="protein sequence ID" value="PFL56262.1"/>
    <property type="molecule type" value="Genomic_DNA"/>
</dbReference>
<evidence type="ECO:0000313" key="2">
    <source>
        <dbReference type="EMBL" id="PFL56262.1"/>
    </source>
</evidence>
<dbReference type="PANTHER" id="PTHR23150:SF19">
    <property type="entry name" value="FORMYLGLYCINE-GENERATING ENZYME"/>
    <property type="match status" value="1"/>
</dbReference>
<dbReference type="InterPro" id="IPR016187">
    <property type="entry name" value="CTDL_fold"/>
</dbReference>
<dbReference type="Gene3D" id="3.90.1580.10">
    <property type="entry name" value="paralog of FGE (formylglycine-generating enzyme)"/>
    <property type="match status" value="1"/>
</dbReference>
<dbReference type="AlphaFoldDB" id="A0A2B0WMV5"/>
<evidence type="ECO:0000259" key="1">
    <source>
        <dbReference type="Pfam" id="PF03781"/>
    </source>
</evidence>
<comment type="caution">
    <text evidence="2">The sequence shown here is derived from an EMBL/GenBank/DDBJ whole genome shotgun (WGS) entry which is preliminary data.</text>
</comment>
<organism evidence="2 3">
    <name type="scientific">Bacillus anthracis</name>
    <name type="common">anthrax bacterium</name>
    <dbReference type="NCBI Taxonomy" id="1392"/>
    <lineage>
        <taxon>Bacteria</taxon>
        <taxon>Bacillati</taxon>
        <taxon>Bacillota</taxon>
        <taxon>Bacilli</taxon>
        <taxon>Bacillales</taxon>
        <taxon>Bacillaceae</taxon>
        <taxon>Bacillus</taxon>
        <taxon>Bacillus cereus group</taxon>
    </lineage>
</organism>
<dbReference type="InterPro" id="IPR005532">
    <property type="entry name" value="SUMF_dom"/>
</dbReference>
<sequence>MKLQEDKILERFIDELKKPVKNSYQLYNDFVLLYSSNNREIRIKMKELEIQNQNRFSKYLESDMISIETCSYNQSDYAKPHSYIYDSEDYRNREIYKFQMSKTCITKELYQLYDKSYQNDYPSDSPVVDVNWYEAMMFSYWIGCRLPLEIEWEYVANVGLEDISFENDTMLDYAWYSMNSNYNIESVGKKLPNKFGIHDMQGLVWEWCLDSIELDKNPYLIQKYISYRVCRGGSFYSFLEVLSPTYRYGEKEIYSARDLGFRVVKSEVVI</sequence>
<accession>A0A2B0WMV5</accession>
<dbReference type="RefSeq" id="WP_098556979.1">
    <property type="nucleotide sequence ID" value="NZ_NUXH01000131.1"/>
</dbReference>
<dbReference type="InterPro" id="IPR042095">
    <property type="entry name" value="SUMF_sf"/>
</dbReference>
<feature type="domain" description="Sulfatase-modifying factor enzyme-like" evidence="1">
    <location>
        <begin position="100"/>
        <end position="265"/>
    </location>
</feature>
<dbReference type="InterPro" id="IPR051043">
    <property type="entry name" value="Sulfatase_Mod_Factor_Kinase"/>
</dbReference>
<protein>
    <recommendedName>
        <fullName evidence="1">Sulfatase-modifying factor enzyme-like domain-containing protein</fullName>
    </recommendedName>
</protein>
<dbReference type="SUPFAM" id="SSF56436">
    <property type="entry name" value="C-type lectin-like"/>
    <property type="match status" value="1"/>
</dbReference>
<gene>
    <name evidence="2" type="ORF">COJ30_25385</name>
</gene>
<dbReference type="Pfam" id="PF03781">
    <property type="entry name" value="FGE-sulfatase"/>
    <property type="match status" value="1"/>
</dbReference>